<keyword evidence="2 5" id="KW-0808">Transferase</keyword>
<feature type="domain" description="SAM-dependent MTase RsmB/NOP-type" evidence="7">
    <location>
        <begin position="123"/>
        <end position="428"/>
    </location>
</feature>
<gene>
    <name evidence="9" type="primary">LOC106818399</name>
</gene>
<feature type="region of interest" description="Disordered" evidence="6">
    <location>
        <begin position="507"/>
        <end position="529"/>
    </location>
</feature>
<dbReference type="InterPro" id="IPR023267">
    <property type="entry name" value="RCMT"/>
</dbReference>
<evidence type="ECO:0000256" key="4">
    <source>
        <dbReference type="ARBA" id="ARBA00022884"/>
    </source>
</evidence>
<dbReference type="InterPro" id="IPR048889">
    <property type="entry name" value="NSUN5_RCM1_N"/>
</dbReference>
<dbReference type="GeneID" id="106818399"/>
<reference evidence="9" key="1">
    <citation type="submission" date="2025-08" db="UniProtKB">
        <authorList>
            <consortium name="RefSeq"/>
        </authorList>
    </citation>
    <scope>IDENTIFICATION</scope>
</reference>
<evidence type="ECO:0000256" key="6">
    <source>
        <dbReference type="SAM" id="MobiDB-lite"/>
    </source>
</evidence>
<dbReference type="PROSITE" id="PS51686">
    <property type="entry name" value="SAM_MT_RSMB_NOP"/>
    <property type="match status" value="1"/>
</dbReference>
<dbReference type="Pfam" id="PF21153">
    <property type="entry name" value="NSUN5_N"/>
    <property type="match status" value="1"/>
</dbReference>
<evidence type="ECO:0000259" key="7">
    <source>
        <dbReference type="PROSITE" id="PS51686"/>
    </source>
</evidence>
<dbReference type="CDD" id="cd02440">
    <property type="entry name" value="AdoMet_MTases"/>
    <property type="match status" value="1"/>
</dbReference>
<feature type="compositionally biased region" description="Basic residues" evidence="6">
    <location>
        <begin position="513"/>
        <end position="529"/>
    </location>
</feature>
<dbReference type="Gene3D" id="3.30.70.1170">
    <property type="entry name" value="Sun protein, domain 3"/>
    <property type="match status" value="1"/>
</dbReference>
<dbReference type="PANTHER" id="PTHR22807:SF4">
    <property type="entry name" value="28S RRNA (CYTOSINE-C(5))-METHYLTRANSFERASE"/>
    <property type="match status" value="1"/>
</dbReference>
<feature type="active site" description="Nucleophile" evidence="5">
    <location>
        <position position="362"/>
    </location>
</feature>
<feature type="binding site" evidence="5">
    <location>
        <begin position="237"/>
        <end position="243"/>
    </location>
    <ligand>
        <name>S-adenosyl-L-methionine</name>
        <dbReference type="ChEBI" id="CHEBI:59789"/>
    </ligand>
</feature>
<dbReference type="InterPro" id="IPR029063">
    <property type="entry name" value="SAM-dependent_MTases_sf"/>
</dbReference>
<dbReference type="Pfam" id="PF01189">
    <property type="entry name" value="Methyltr_RsmB-F"/>
    <property type="match status" value="1"/>
</dbReference>
<evidence type="ECO:0000256" key="5">
    <source>
        <dbReference type="PROSITE-ProRule" id="PRU01023"/>
    </source>
</evidence>
<feature type="binding site" evidence="5">
    <location>
        <position position="261"/>
    </location>
    <ligand>
        <name>S-adenosyl-L-methionine</name>
        <dbReference type="ChEBI" id="CHEBI:59789"/>
    </ligand>
</feature>
<dbReference type="Gene3D" id="3.40.50.150">
    <property type="entry name" value="Vaccinia Virus protein VP39"/>
    <property type="match status" value="1"/>
</dbReference>
<feature type="region of interest" description="Disordered" evidence="6">
    <location>
        <begin position="447"/>
        <end position="468"/>
    </location>
</feature>
<dbReference type="RefSeq" id="XP_014678599.1">
    <property type="nucleotide sequence ID" value="XM_014823113.1"/>
</dbReference>
<accession>A0ABM1F2C8</accession>
<keyword evidence="1 5" id="KW-0489">Methyltransferase</keyword>
<proteinExistence type="inferred from homology"/>
<dbReference type="InterPro" id="IPR049561">
    <property type="entry name" value="NSUN5_7_fdxn-like"/>
</dbReference>
<name>A0ABM1F2C8_PRICU</name>
<organism evidence="8 9">
    <name type="scientific">Priapulus caudatus</name>
    <name type="common">Priapulid worm</name>
    <dbReference type="NCBI Taxonomy" id="37621"/>
    <lineage>
        <taxon>Eukaryota</taxon>
        <taxon>Metazoa</taxon>
        <taxon>Ecdysozoa</taxon>
        <taxon>Scalidophora</taxon>
        <taxon>Priapulida</taxon>
        <taxon>Priapulimorpha</taxon>
        <taxon>Priapulimorphida</taxon>
        <taxon>Priapulidae</taxon>
        <taxon>Priapulus</taxon>
    </lineage>
</organism>
<feature type="binding site" evidence="5">
    <location>
        <position position="288"/>
    </location>
    <ligand>
        <name>S-adenosyl-L-methionine</name>
        <dbReference type="ChEBI" id="CHEBI:59789"/>
    </ligand>
</feature>
<protein>
    <submittedName>
        <fullName evidence="9">Probable 28S rRNA (Cytosine-C(5))-methyltransferase</fullName>
    </submittedName>
</protein>
<dbReference type="Proteomes" id="UP000695022">
    <property type="component" value="Unplaced"/>
</dbReference>
<evidence type="ECO:0000256" key="1">
    <source>
        <dbReference type="ARBA" id="ARBA00022603"/>
    </source>
</evidence>
<comment type="similarity">
    <text evidence="5">Belongs to the class I-like SAM-binding methyltransferase superfamily. RsmB/NOP family.</text>
</comment>
<keyword evidence="3 5" id="KW-0949">S-adenosyl-L-methionine</keyword>
<sequence length="529" mass="59137">MYLYLEAAKVIDRVTKKSGSVKSLVLGGTFTNKKKLYALVCETLKYTPIINDIVESEGLLKKEKSLHGFLVLPLVYDLLFGKGLASGNKTKDAVLRHKVALKARLARLMIKAKVVRTEDLLTDHLKPEVTLPRYIRINTLISTTTAVIQLFQNDDYDMLQYSKDISFKEFVDLVAELKEKQFVEDAHIPELLVFAPGTDLHNHPLYKNGSIIFQDKASCLPALLLKPPPGSIVIDACAAPGNKTTHLATIMENDGTIYGIDRDSSRLSTMKVLITRAGASCITLLNKDFLKIMPTSQRFSGVEYILLDPSCSGSGIANRLDHLTDSDKPSPERLTKLSSFQLQALKHALSFPKLKRLVYSTCSIYDQENELVVQAALKEYAGRFRLASVLHEWKCRGKNLFSDAENCLRASPKETATNGFFVAVFDAVCSVDAPDFQAVTSQAKPVVDDVGQQGRGKKRKSKEKRKNSQNLVHVGSIFTDLKANSVMKKLKVTVQTSVNKNIKYKPEVQYSQQKKKKKRKQRKKNIVKL</sequence>
<feature type="compositionally biased region" description="Basic residues" evidence="6">
    <location>
        <begin position="455"/>
        <end position="467"/>
    </location>
</feature>
<evidence type="ECO:0000313" key="9">
    <source>
        <dbReference type="RefSeq" id="XP_014678599.1"/>
    </source>
</evidence>
<evidence type="ECO:0000313" key="8">
    <source>
        <dbReference type="Proteomes" id="UP000695022"/>
    </source>
</evidence>
<evidence type="ECO:0000256" key="2">
    <source>
        <dbReference type="ARBA" id="ARBA00022679"/>
    </source>
</evidence>
<dbReference type="InterPro" id="IPR001678">
    <property type="entry name" value="MeTrfase_RsmB-F_NOP2_dom"/>
</dbReference>
<dbReference type="PANTHER" id="PTHR22807">
    <property type="entry name" value="NOP2 YEAST -RELATED NOL1/NOP2/FMU SUN DOMAIN-CONTAINING"/>
    <property type="match status" value="1"/>
</dbReference>
<dbReference type="InterPro" id="IPR049560">
    <property type="entry name" value="MeTrfase_RsmB-F_NOP2_cat"/>
</dbReference>
<feature type="binding site" evidence="5">
    <location>
        <position position="308"/>
    </location>
    <ligand>
        <name>S-adenosyl-L-methionine</name>
        <dbReference type="ChEBI" id="CHEBI:59789"/>
    </ligand>
</feature>
<keyword evidence="4 5" id="KW-0694">RNA-binding</keyword>
<dbReference type="PRINTS" id="PR02008">
    <property type="entry name" value="RCMTFAMILY"/>
</dbReference>
<evidence type="ECO:0000256" key="3">
    <source>
        <dbReference type="ARBA" id="ARBA00022691"/>
    </source>
</evidence>
<keyword evidence="8" id="KW-1185">Reference proteome</keyword>
<dbReference type="Pfam" id="PF21148">
    <property type="entry name" value="NSUN5_fdxn-like"/>
    <property type="match status" value="1"/>
</dbReference>
<dbReference type="SUPFAM" id="SSF53335">
    <property type="entry name" value="S-adenosyl-L-methionine-dependent methyltransferases"/>
    <property type="match status" value="1"/>
</dbReference>